<dbReference type="InterPro" id="IPR006311">
    <property type="entry name" value="TAT_signal"/>
</dbReference>
<evidence type="ECO:0000256" key="4">
    <source>
        <dbReference type="ARBA" id="ARBA00013189"/>
    </source>
</evidence>
<comment type="catalytic activity">
    <reaction evidence="1">
        <text>UDP-alpha-D-glucose = UDP-alpha-D-galactose</text>
        <dbReference type="Rhea" id="RHEA:22168"/>
        <dbReference type="ChEBI" id="CHEBI:58885"/>
        <dbReference type="ChEBI" id="CHEBI:66914"/>
        <dbReference type="EC" id="5.1.3.2"/>
    </reaction>
</comment>
<dbReference type="EMBL" id="BSDD01000002">
    <property type="protein sequence ID" value="GLH69607.1"/>
    <property type="molecule type" value="Genomic_DNA"/>
</dbReference>
<dbReference type="InterPro" id="IPR036291">
    <property type="entry name" value="NAD(P)-bd_dom_sf"/>
</dbReference>
<comment type="cofactor">
    <cofactor evidence="2">
        <name>NAD(+)</name>
        <dbReference type="ChEBI" id="CHEBI:57540"/>
    </cofactor>
</comment>
<dbReference type="InterPro" id="IPR019546">
    <property type="entry name" value="TAT_signal_bac_arc"/>
</dbReference>
<evidence type="ECO:0000256" key="5">
    <source>
        <dbReference type="ARBA" id="ARBA00018569"/>
    </source>
</evidence>
<evidence type="ECO:0000256" key="3">
    <source>
        <dbReference type="ARBA" id="ARBA00007637"/>
    </source>
</evidence>
<dbReference type="Gene3D" id="3.40.50.720">
    <property type="entry name" value="NAD(P)-binding Rossmann-like Domain"/>
    <property type="match status" value="1"/>
</dbReference>
<proteinExistence type="inferred from homology"/>
<evidence type="ECO:0000256" key="8">
    <source>
        <dbReference type="ARBA" id="ARBA00031367"/>
    </source>
</evidence>
<evidence type="ECO:0000256" key="1">
    <source>
        <dbReference type="ARBA" id="ARBA00000083"/>
    </source>
</evidence>
<comment type="caution">
    <text evidence="9">The sequence shown here is derived from an EMBL/GenBank/DDBJ whole genome shotgun (WGS) entry which is preliminary data.</text>
</comment>
<comment type="similarity">
    <text evidence="3">Belongs to the NAD(P)-dependent epimerase/dehydratase family.</text>
</comment>
<evidence type="ECO:0000313" key="10">
    <source>
        <dbReference type="Proteomes" id="UP001165089"/>
    </source>
</evidence>
<dbReference type="EC" id="5.1.3.2" evidence="4"/>
<dbReference type="SUPFAM" id="SSF51735">
    <property type="entry name" value="NAD(P)-binding Rossmann-fold domains"/>
    <property type="match status" value="1"/>
</dbReference>
<reference evidence="9 10" key="1">
    <citation type="journal article" date="2023" name="Antonie Van Leeuwenhoek">
        <title>Mesoterricola silvestris gen. nov., sp. nov., Mesoterricola sediminis sp. nov., Geothrix oryzae sp. nov., Geothrix edaphica sp. nov., Geothrix rubra sp. nov., and Geothrix limicola sp. nov., six novel members of Acidobacteriota isolated from soils.</title>
        <authorList>
            <person name="Itoh H."/>
            <person name="Sugisawa Y."/>
            <person name="Mise K."/>
            <person name="Xu Z."/>
            <person name="Kuniyasu M."/>
            <person name="Ushijima N."/>
            <person name="Kawano K."/>
            <person name="Kobayashi E."/>
            <person name="Shiratori Y."/>
            <person name="Masuda Y."/>
            <person name="Senoo K."/>
        </authorList>
    </citation>
    <scope>NUCLEOTIDE SEQUENCE [LARGE SCALE GENOMIC DNA]</scope>
    <source>
        <strain evidence="9 10">Red803</strain>
    </source>
</reference>
<dbReference type="PANTHER" id="PTHR43725:SF47">
    <property type="entry name" value="UDP-GLUCOSE 4-EPIMERASE"/>
    <property type="match status" value="1"/>
</dbReference>
<dbReference type="PANTHER" id="PTHR43725">
    <property type="entry name" value="UDP-GLUCOSE 4-EPIMERASE"/>
    <property type="match status" value="1"/>
</dbReference>
<gene>
    <name evidence="9" type="ORF">GETHPA_11400</name>
</gene>
<organism evidence="9 10">
    <name type="scientific">Geothrix rubra</name>
    <dbReference type="NCBI Taxonomy" id="2927977"/>
    <lineage>
        <taxon>Bacteria</taxon>
        <taxon>Pseudomonadati</taxon>
        <taxon>Acidobacteriota</taxon>
        <taxon>Holophagae</taxon>
        <taxon>Holophagales</taxon>
        <taxon>Holophagaceae</taxon>
        <taxon>Geothrix</taxon>
    </lineage>
</organism>
<evidence type="ECO:0000256" key="2">
    <source>
        <dbReference type="ARBA" id="ARBA00001911"/>
    </source>
</evidence>
<sequence>MTVSRREFLQWSATATALAATGLDLQAAPAKAAPKRILILGGTGFLGPATIEAAQARGHHVTMFNRGKTRPDLFPGVEKLHGDRDPKKGEGLKALETGTWDAVIDNSGYFPRMVGASAALLAPRAKQYLYISSISAYKEPNPENGTEDAPLATMPDPTLESMGKNYEYYGALKALCEQAAEKAMPGRATIIRPGYIVGPDDASGRFAYWPVRFDRGGEVAVPGAPDDPIEVIDVRDLGEWLVRLVEQGTVGTFNACGPEKRMGWGRVVEACAAASGHKGKALWIPEPFISRQKDLEFPIWAPYAGDTKGFHTWSNARALKAGLRFRPVEETVKDTLAWYKGQEKVEKGRTRLAGPSAEQEARLIAAWRASLAPAKG</sequence>
<evidence type="ECO:0000313" key="9">
    <source>
        <dbReference type="EMBL" id="GLH69607.1"/>
    </source>
</evidence>
<dbReference type="PROSITE" id="PS51318">
    <property type="entry name" value="TAT"/>
    <property type="match status" value="1"/>
</dbReference>
<evidence type="ECO:0000256" key="6">
    <source>
        <dbReference type="ARBA" id="ARBA00023027"/>
    </source>
</evidence>
<accession>A0ABQ5Q4D3</accession>
<keyword evidence="10" id="KW-1185">Reference proteome</keyword>
<evidence type="ECO:0000256" key="7">
    <source>
        <dbReference type="ARBA" id="ARBA00023235"/>
    </source>
</evidence>
<dbReference type="RefSeq" id="WP_285723623.1">
    <property type="nucleotide sequence ID" value="NZ_BSDD01000002.1"/>
</dbReference>
<dbReference type="NCBIfam" id="TIGR01409">
    <property type="entry name" value="TAT_signal_seq"/>
    <property type="match status" value="1"/>
</dbReference>
<dbReference type="Proteomes" id="UP001165089">
    <property type="component" value="Unassembled WGS sequence"/>
</dbReference>
<keyword evidence="7" id="KW-0413">Isomerase</keyword>
<keyword evidence="6" id="KW-0520">NAD</keyword>
<name>A0ABQ5Q4D3_9BACT</name>
<protein>
    <recommendedName>
        <fullName evidence="5">UDP-glucose 4-epimerase</fullName>
        <ecNumber evidence="4">5.1.3.2</ecNumber>
    </recommendedName>
    <alternativeName>
        <fullName evidence="8">UDP-galactose 4-epimerase</fullName>
    </alternativeName>
</protein>